<dbReference type="InParanoid" id="A0A316V1D3"/>
<comment type="subcellular location">
    <subcellularLocation>
        <location evidence="1">Membrane</location>
        <topology evidence="1">Multi-pass membrane protein</topology>
    </subcellularLocation>
</comment>
<sequence length="65" mass="6991">MIVHRGFGRVLVLIALFFAAEKHDSTHLEPVWIALVSFACHMFGVGWTGCGINPASAFGPHVTVA</sequence>
<protein>
    <recommendedName>
        <fullName evidence="7">Aquaporin-like protein</fullName>
    </recommendedName>
</protein>
<proteinExistence type="predicted"/>
<evidence type="ECO:0000313" key="6">
    <source>
        <dbReference type="Proteomes" id="UP000245771"/>
    </source>
</evidence>
<keyword evidence="2" id="KW-0812">Transmembrane</keyword>
<dbReference type="STRING" id="1280837.A0A316V1D3"/>
<dbReference type="GeneID" id="37018628"/>
<dbReference type="GO" id="GO:0015267">
    <property type="term" value="F:channel activity"/>
    <property type="evidence" value="ECO:0007669"/>
    <property type="project" value="InterPro"/>
</dbReference>
<dbReference type="InterPro" id="IPR023271">
    <property type="entry name" value="Aquaporin-like"/>
</dbReference>
<evidence type="ECO:0000256" key="3">
    <source>
        <dbReference type="ARBA" id="ARBA00022989"/>
    </source>
</evidence>
<keyword evidence="4" id="KW-0472">Membrane</keyword>
<dbReference type="GO" id="GO:0016020">
    <property type="term" value="C:membrane"/>
    <property type="evidence" value="ECO:0007669"/>
    <property type="project" value="UniProtKB-SubCell"/>
</dbReference>
<dbReference type="SUPFAM" id="SSF81338">
    <property type="entry name" value="Aquaporin-like"/>
    <property type="match status" value="1"/>
</dbReference>
<evidence type="ECO:0000256" key="1">
    <source>
        <dbReference type="ARBA" id="ARBA00004141"/>
    </source>
</evidence>
<dbReference type="RefSeq" id="XP_025351658.1">
    <property type="nucleotide sequence ID" value="XM_025496847.1"/>
</dbReference>
<keyword evidence="3" id="KW-1133">Transmembrane helix</keyword>
<keyword evidence="6" id="KW-1185">Reference proteome</keyword>
<organism evidence="5 6">
    <name type="scientific">Meira miltonrushii</name>
    <dbReference type="NCBI Taxonomy" id="1280837"/>
    <lineage>
        <taxon>Eukaryota</taxon>
        <taxon>Fungi</taxon>
        <taxon>Dikarya</taxon>
        <taxon>Basidiomycota</taxon>
        <taxon>Ustilaginomycotina</taxon>
        <taxon>Exobasidiomycetes</taxon>
        <taxon>Exobasidiales</taxon>
        <taxon>Brachybasidiaceae</taxon>
        <taxon>Meira</taxon>
    </lineage>
</organism>
<dbReference type="OrthoDB" id="3222at2759"/>
<reference evidence="5 6" key="1">
    <citation type="journal article" date="2018" name="Mol. Biol. Evol.">
        <title>Broad Genomic Sampling Reveals a Smut Pathogenic Ancestry of the Fungal Clade Ustilaginomycotina.</title>
        <authorList>
            <person name="Kijpornyongpan T."/>
            <person name="Mondo S.J."/>
            <person name="Barry K."/>
            <person name="Sandor L."/>
            <person name="Lee J."/>
            <person name="Lipzen A."/>
            <person name="Pangilinan J."/>
            <person name="LaButti K."/>
            <person name="Hainaut M."/>
            <person name="Henrissat B."/>
            <person name="Grigoriev I.V."/>
            <person name="Spatafora J.W."/>
            <person name="Aime M.C."/>
        </authorList>
    </citation>
    <scope>NUCLEOTIDE SEQUENCE [LARGE SCALE GENOMIC DNA]</scope>
    <source>
        <strain evidence="5 6">MCA 3882</strain>
    </source>
</reference>
<dbReference type="Gene3D" id="1.20.1080.10">
    <property type="entry name" value="Glycerol uptake facilitator protein"/>
    <property type="match status" value="1"/>
</dbReference>
<evidence type="ECO:0000256" key="4">
    <source>
        <dbReference type="ARBA" id="ARBA00023136"/>
    </source>
</evidence>
<name>A0A316V1D3_9BASI</name>
<accession>A0A316V1D3</accession>
<evidence type="ECO:0000313" key="5">
    <source>
        <dbReference type="EMBL" id="PWN31356.1"/>
    </source>
</evidence>
<dbReference type="EMBL" id="KZ819610">
    <property type="protein sequence ID" value="PWN31356.1"/>
    <property type="molecule type" value="Genomic_DNA"/>
</dbReference>
<dbReference type="Proteomes" id="UP000245771">
    <property type="component" value="Unassembled WGS sequence"/>
</dbReference>
<evidence type="ECO:0008006" key="7">
    <source>
        <dbReference type="Google" id="ProtNLM"/>
    </source>
</evidence>
<dbReference type="InterPro" id="IPR000425">
    <property type="entry name" value="MIP"/>
</dbReference>
<gene>
    <name evidence="5" type="ORF">FA14DRAFT_128313</name>
</gene>
<dbReference type="Pfam" id="PF00230">
    <property type="entry name" value="MIP"/>
    <property type="match status" value="1"/>
</dbReference>
<dbReference type="AlphaFoldDB" id="A0A316V1D3"/>
<evidence type="ECO:0000256" key="2">
    <source>
        <dbReference type="ARBA" id="ARBA00022692"/>
    </source>
</evidence>